<keyword evidence="1" id="KW-0732">Signal</keyword>
<dbReference type="Proteomes" id="UP001632038">
    <property type="component" value="Unassembled WGS sequence"/>
</dbReference>
<evidence type="ECO:0000313" key="2">
    <source>
        <dbReference type="EMBL" id="KAL3632374.1"/>
    </source>
</evidence>
<protein>
    <recommendedName>
        <fullName evidence="4">Methyltransferase-related protein</fullName>
    </recommendedName>
</protein>
<evidence type="ECO:0000313" key="3">
    <source>
        <dbReference type="Proteomes" id="UP001632038"/>
    </source>
</evidence>
<gene>
    <name evidence="2" type="ORF">CASFOL_025358</name>
</gene>
<dbReference type="PANTHER" id="PTHR34132:SF2">
    <property type="entry name" value="EMB|CAB87627.1-RELATED"/>
    <property type="match status" value="1"/>
</dbReference>
<feature type="signal peptide" evidence="1">
    <location>
        <begin position="1"/>
        <end position="16"/>
    </location>
</feature>
<proteinExistence type="predicted"/>
<comment type="caution">
    <text evidence="2">The sequence shown here is derived from an EMBL/GenBank/DDBJ whole genome shotgun (WGS) entry which is preliminary data.</text>
</comment>
<name>A0ABD3CTF4_9LAMI</name>
<dbReference type="EMBL" id="JAVIJP010000032">
    <property type="protein sequence ID" value="KAL3632374.1"/>
    <property type="molecule type" value="Genomic_DNA"/>
</dbReference>
<feature type="chain" id="PRO_5044761670" description="Methyltransferase-related protein" evidence="1">
    <location>
        <begin position="17"/>
        <end position="90"/>
    </location>
</feature>
<accession>A0ABD3CTF4</accession>
<keyword evidence="3" id="KW-1185">Reference proteome</keyword>
<reference evidence="3" key="1">
    <citation type="journal article" date="2024" name="IScience">
        <title>Strigolactones Initiate the Formation of Haustorium-like Structures in Castilleja.</title>
        <authorList>
            <person name="Buerger M."/>
            <person name="Peterson D."/>
            <person name="Chory J."/>
        </authorList>
    </citation>
    <scope>NUCLEOTIDE SEQUENCE [LARGE SCALE GENOMIC DNA]</scope>
</reference>
<dbReference type="PANTHER" id="PTHR34132">
    <property type="entry name" value="EMB|CAB87627.1-RELATED"/>
    <property type="match status" value="1"/>
</dbReference>
<evidence type="ECO:0000256" key="1">
    <source>
        <dbReference type="SAM" id="SignalP"/>
    </source>
</evidence>
<sequence length="90" mass="10327">MCPLRFILVFISAALAGYLAWRTISSSDESVDITKPDQEDDYNANTQQKQESEFLKMVQNGLWVFVDMASGRYLWRNVKQMNTGELEAKS</sequence>
<organism evidence="2 3">
    <name type="scientific">Castilleja foliolosa</name>
    <dbReference type="NCBI Taxonomy" id="1961234"/>
    <lineage>
        <taxon>Eukaryota</taxon>
        <taxon>Viridiplantae</taxon>
        <taxon>Streptophyta</taxon>
        <taxon>Embryophyta</taxon>
        <taxon>Tracheophyta</taxon>
        <taxon>Spermatophyta</taxon>
        <taxon>Magnoliopsida</taxon>
        <taxon>eudicotyledons</taxon>
        <taxon>Gunneridae</taxon>
        <taxon>Pentapetalae</taxon>
        <taxon>asterids</taxon>
        <taxon>lamiids</taxon>
        <taxon>Lamiales</taxon>
        <taxon>Orobanchaceae</taxon>
        <taxon>Pedicularideae</taxon>
        <taxon>Castillejinae</taxon>
        <taxon>Castilleja</taxon>
    </lineage>
</organism>
<dbReference type="AlphaFoldDB" id="A0ABD3CTF4"/>
<evidence type="ECO:0008006" key="4">
    <source>
        <dbReference type="Google" id="ProtNLM"/>
    </source>
</evidence>